<evidence type="ECO:0000259" key="6">
    <source>
        <dbReference type="SMART" id="SM00768"/>
    </source>
</evidence>
<protein>
    <recommendedName>
        <fullName evidence="6">X8 domain-containing protein</fullName>
    </recommendedName>
</protein>
<dbReference type="InterPro" id="IPR044788">
    <property type="entry name" value="X8_dom_prot"/>
</dbReference>
<reference evidence="7 8" key="1">
    <citation type="submission" date="2021-02" db="EMBL/GenBank/DDBJ databases">
        <title>Plant Genome Project.</title>
        <authorList>
            <person name="Zhang R.-G."/>
        </authorList>
    </citation>
    <scope>NUCLEOTIDE SEQUENCE [LARGE SCALE GENOMIC DNA]</scope>
    <source>
        <tissue evidence="7">Leaves</tissue>
    </source>
</reference>
<feature type="chain" id="PRO_5046103478" description="X8 domain-containing protein" evidence="5">
    <location>
        <begin position="32"/>
        <end position="229"/>
    </location>
</feature>
<dbReference type="Pfam" id="PF07983">
    <property type="entry name" value="X8"/>
    <property type="match status" value="1"/>
</dbReference>
<feature type="domain" description="X8" evidence="6">
    <location>
        <begin position="149"/>
        <end position="228"/>
    </location>
</feature>
<keyword evidence="2" id="KW-0325">Glycoprotein</keyword>
<evidence type="ECO:0000256" key="1">
    <source>
        <dbReference type="ARBA" id="ARBA00004609"/>
    </source>
</evidence>
<dbReference type="Proteomes" id="UP000827721">
    <property type="component" value="Unassembled WGS sequence"/>
</dbReference>
<evidence type="ECO:0000256" key="2">
    <source>
        <dbReference type="ARBA" id="ARBA00022622"/>
    </source>
</evidence>
<keyword evidence="3 5" id="KW-0732">Signal</keyword>
<comment type="subcellular location">
    <subcellularLocation>
        <location evidence="1">Cell membrane</location>
        <topology evidence="1">Lipid-anchor</topology>
        <topology evidence="1">GPI-anchor</topology>
    </subcellularLocation>
</comment>
<feature type="region of interest" description="Disordered" evidence="4">
    <location>
        <begin position="32"/>
        <end position="150"/>
    </location>
</feature>
<dbReference type="PANTHER" id="PTHR31044:SF130">
    <property type="entry name" value="CARBOHYDRATE-BINDING X8 DOMAIN SUPERFAMILY PROTEIN"/>
    <property type="match status" value="1"/>
</dbReference>
<evidence type="ECO:0000256" key="4">
    <source>
        <dbReference type="SAM" id="MobiDB-lite"/>
    </source>
</evidence>
<feature type="signal peptide" evidence="5">
    <location>
        <begin position="1"/>
        <end position="31"/>
    </location>
</feature>
<proteinExistence type="predicted"/>
<evidence type="ECO:0000256" key="3">
    <source>
        <dbReference type="ARBA" id="ARBA00022729"/>
    </source>
</evidence>
<feature type="compositionally biased region" description="Basic residues" evidence="4">
    <location>
        <begin position="98"/>
        <end position="107"/>
    </location>
</feature>
<dbReference type="InterPro" id="IPR012946">
    <property type="entry name" value="X8"/>
</dbReference>
<dbReference type="Gene3D" id="1.20.58.1040">
    <property type="match status" value="1"/>
</dbReference>
<gene>
    <name evidence="7" type="ORF">JRO89_XS14G0030300</name>
</gene>
<keyword evidence="2" id="KW-0336">GPI-anchor</keyword>
<feature type="compositionally biased region" description="Basic and acidic residues" evidence="4">
    <location>
        <begin position="84"/>
        <end position="97"/>
    </location>
</feature>
<sequence>MQIPTSMSKKISTTALLFTILLLHLAATTLSTDVKHDSSAKEHQSRTHARGSTPEKKLTPRFRINPGRPRKALIETVSGFNRAAKSDHKPTTPEKKAPPRFRTKPVKPRNVQHLAKKPHIVKKPIPSQPKRKTPAPPPAHFHKKTAPTKPHSDQVLHANIEYACKKGVDCKSIQKGGDCFDDSSSLRSRASFVMNAFYNINGRKDFNCYFGRSGLLTSTNPSYGKCIYM</sequence>
<keyword evidence="2" id="KW-0449">Lipoprotein</keyword>
<accession>A0ABQ8H3I0</accession>
<dbReference type="SMART" id="SM00768">
    <property type="entry name" value="X8"/>
    <property type="match status" value="1"/>
</dbReference>
<keyword evidence="8" id="KW-1185">Reference proteome</keyword>
<evidence type="ECO:0000313" key="7">
    <source>
        <dbReference type="EMBL" id="KAH7547869.1"/>
    </source>
</evidence>
<keyword evidence="2" id="KW-0472">Membrane</keyword>
<dbReference type="PANTHER" id="PTHR31044">
    <property type="entry name" value="BETA-1,3 GLUCANASE"/>
    <property type="match status" value="1"/>
</dbReference>
<comment type="caution">
    <text evidence="7">The sequence shown here is derived from an EMBL/GenBank/DDBJ whole genome shotgun (WGS) entry which is preliminary data.</text>
</comment>
<feature type="compositionally biased region" description="Basic and acidic residues" evidence="4">
    <location>
        <begin position="33"/>
        <end position="45"/>
    </location>
</feature>
<dbReference type="EMBL" id="JAFEMO010000014">
    <property type="protein sequence ID" value="KAH7547869.1"/>
    <property type="molecule type" value="Genomic_DNA"/>
</dbReference>
<name>A0ABQ8H3I0_9ROSI</name>
<evidence type="ECO:0000256" key="5">
    <source>
        <dbReference type="SAM" id="SignalP"/>
    </source>
</evidence>
<evidence type="ECO:0000313" key="8">
    <source>
        <dbReference type="Proteomes" id="UP000827721"/>
    </source>
</evidence>
<organism evidence="7 8">
    <name type="scientific">Xanthoceras sorbifolium</name>
    <dbReference type="NCBI Taxonomy" id="99658"/>
    <lineage>
        <taxon>Eukaryota</taxon>
        <taxon>Viridiplantae</taxon>
        <taxon>Streptophyta</taxon>
        <taxon>Embryophyta</taxon>
        <taxon>Tracheophyta</taxon>
        <taxon>Spermatophyta</taxon>
        <taxon>Magnoliopsida</taxon>
        <taxon>eudicotyledons</taxon>
        <taxon>Gunneridae</taxon>
        <taxon>Pentapetalae</taxon>
        <taxon>rosids</taxon>
        <taxon>malvids</taxon>
        <taxon>Sapindales</taxon>
        <taxon>Sapindaceae</taxon>
        <taxon>Xanthoceroideae</taxon>
        <taxon>Xanthoceras</taxon>
    </lineage>
</organism>